<evidence type="ECO:0000313" key="2">
    <source>
        <dbReference type="EMBL" id="EJK44600.1"/>
    </source>
</evidence>
<feature type="compositionally biased region" description="Basic and acidic residues" evidence="1">
    <location>
        <begin position="235"/>
        <end position="247"/>
    </location>
</feature>
<gene>
    <name evidence="2" type="ORF">THAOC_36849</name>
</gene>
<feature type="compositionally biased region" description="Basic and acidic residues" evidence="1">
    <location>
        <begin position="101"/>
        <end position="115"/>
    </location>
</feature>
<comment type="caution">
    <text evidence="2">The sequence shown here is derived from an EMBL/GenBank/DDBJ whole genome shotgun (WGS) entry which is preliminary data.</text>
</comment>
<sequence>PGGAGGGRASYRNHPRPGRGTRRGSSPGGRGAPDETTSEERALPHGQGRGEAGVLPPHREGRRGPSQRVREGPAASSLSPSAPRAFGRASHRSPGGAGRSESVRDGGRARRELRLRACPYRADSRAATVPGVQWRARRSSTESSLVGRDERIAGSYFSFHSDNRAEFGHSDEARTRGTTSPGGREARPEPTAPAKRSEMGSEPEAGGAARRRERRAKAAQFLPCGAVTLAGRARLPTDEERKVDGAAHRKTGGKGGSPRG</sequence>
<protein>
    <submittedName>
        <fullName evidence="2">Uncharacterized protein</fullName>
    </submittedName>
</protein>
<proteinExistence type="predicted"/>
<dbReference type="EMBL" id="AGNL01049473">
    <property type="protein sequence ID" value="EJK44600.1"/>
    <property type="molecule type" value="Genomic_DNA"/>
</dbReference>
<organism evidence="2 3">
    <name type="scientific">Thalassiosira oceanica</name>
    <name type="common">Marine diatom</name>
    <dbReference type="NCBI Taxonomy" id="159749"/>
    <lineage>
        <taxon>Eukaryota</taxon>
        <taxon>Sar</taxon>
        <taxon>Stramenopiles</taxon>
        <taxon>Ochrophyta</taxon>
        <taxon>Bacillariophyta</taxon>
        <taxon>Coscinodiscophyceae</taxon>
        <taxon>Thalassiosirophycidae</taxon>
        <taxon>Thalassiosirales</taxon>
        <taxon>Thalassiosiraceae</taxon>
        <taxon>Thalassiosira</taxon>
    </lineage>
</organism>
<dbReference type="Proteomes" id="UP000266841">
    <property type="component" value="Unassembled WGS sequence"/>
</dbReference>
<feature type="region of interest" description="Disordered" evidence="1">
    <location>
        <begin position="1"/>
        <end position="146"/>
    </location>
</feature>
<reference evidence="2 3" key="1">
    <citation type="journal article" date="2012" name="Genome Biol.">
        <title>Genome and low-iron response of an oceanic diatom adapted to chronic iron limitation.</title>
        <authorList>
            <person name="Lommer M."/>
            <person name="Specht M."/>
            <person name="Roy A.S."/>
            <person name="Kraemer L."/>
            <person name="Andreson R."/>
            <person name="Gutowska M.A."/>
            <person name="Wolf J."/>
            <person name="Bergner S.V."/>
            <person name="Schilhabel M.B."/>
            <person name="Klostermeier U.C."/>
            <person name="Beiko R.G."/>
            <person name="Rosenstiel P."/>
            <person name="Hippler M."/>
            <person name="Laroche J."/>
        </authorList>
    </citation>
    <scope>NUCLEOTIDE SEQUENCE [LARGE SCALE GENOMIC DNA]</scope>
    <source>
        <strain evidence="2 3">CCMP1005</strain>
    </source>
</reference>
<keyword evidence="3" id="KW-1185">Reference proteome</keyword>
<feature type="compositionally biased region" description="Basic residues" evidence="1">
    <location>
        <begin position="11"/>
        <end position="22"/>
    </location>
</feature>
<feature type="compositionally biased region" description="Basic and acidic residues" evidence="1">
    <location>
        <begin position="57"/>
        <end position="71"/>
    </location>
</feature>
<accession>K0QZI3</accession>
<feature type="compositionally biased region" description="Basic and acidic residues" evidence="1">
    <location>
        <begin position="161"/>
        <end position="175"/>
    </location>
</feature>
<evidence type="ECO:0000313" key="3">
    <source>
        <dbReference type="Proteomes" id="UP000266841"/>
    </source>
</evidence>
<feature type="region of interest" description="Disordered" evidence="1">
    <location>
        <begin position="161"/>
        <end position="260"/>
    </location>
</feature>
<feature type="non-terminal residue" evidence="2">
    <location>
        <position position="1"/>
    </location>
</feature>
<evidence type="ECO:0000256" key="1">
    <source>
        <dbReference type="SAM" id="MobiDB-lite"/>
    </source>
</evidence>
<name>K0QZI3_THAOC</name>
<dbReference type="AlphaFoldDB" id="K0QZI3"/>
<feature type="compositionally biased region" description="Low complexity" evidence="1">
    <location>
        <begin position="73"/>
        <end position="85"/>
    </location>
</feature>